<proteinExistence type="predicted"/>
<gene>
    <name evidence="3" type="primary">LOC100897170</name>
</gene>
<evidence type="ECO:0000313" key="2">
    <source>
        <dbReference type="Proteomes" id="UP000694867"/>
    </source>
</evidence>
<keyword evidence="1" id="KW-1133">Transmembrane helix</keyword>
<dbReference type="PANTHER" id="PTHR11360">
    <property type="entry name" value="MONOCARBOXYLATE TRANSPORTER"/>
    <property type="match status" value="1"/>
</dbReference>
<dbReference type="KEGG" id="goe:100897170"/>
<protein>
    <submittedName>
        <fullName evidence="3">Monocarboxylate transporter 9-like</fullName>
    </submittedName>
</protein>
<evidence type="ECO:0000313" key="3">
    <source>
        <dbReference type="RefSeq" id="XP_003746818.1"/>
    </source>
</evidence>
<dbReference type="PANTHER" id="PTHR11360:SF303">
    <property type="entry name" value="MAJOR FACILITATOR SUPERFAMILY (MFS) PROFILE DOMAIN-CONTAINING PROTEIN"/>
    <property type="match status" value="1"/>
</dbReference>
<keyword evidence="2" id="KW-1185">Reference proteome</keyword>
<keyword evidence="1" id="KW-0812">Transmembrane</keyword>
<dbReference type="GO" id="GO:0008028">
    <property type="term" value="F:monocarboxylic acid transmembrane transporter activity"/>
    <property type="evidence" value="ECO:0007669"/>
    <property type="project" value="TreeGrafter"/>
</dbReference>
<dbReference type="InterPro" id="IPR036259">
    <property type="entry name" value="MFS_trans_sf"/>
</dbReference>
<keyword evidence="1" id="KW-0472">Membrane</keyword>
<dbReference type="AlphaFoldDB" id="A0AAJ6QX37"/>
<dbReference type="GeneID" id="100897170"/>
<dbReference type="InterPro" id="IPR050327">
    <property type="entry name" value="Proton-linked_MCT"/>
</dbReference>
<dbReference type="Proteomes" id="UP000694867">
    <property type="component" value="Unplaced"/>
</dbReference>
<reference evidence="3" key="1">
    <citation type="submission" date="2025-08" db="UniProtKB">
        <authorList>
            <consortium name="RefSeq"/>
        </authorList>
    </citation>
    <scope>IDENTIFICATION</scope>
</reference>
<organism evidence="2 3">
    <name type="scientific">Galendromus occidentalis</name>
    <name type="common">western predatory mite</name>
    <dbReference type="NCBI Taxonomy" id="34638"/>
    <lineage>
        <taxon>Eukaryota</taxon>
        <taxon>Metazoa</taxon>
        <taxon>Ecdysozoa</taxon>
        <taxon>Arthropoda</taxon>
        <taxon>Chelicerata</taxon>
        <taxon>Arachnida</taxon>
        <taxon>Acari</taxon>
        <taxon>Parasitiformes</taxon>
        <taxon>Mesostigmata</taxon>
        <taxon>Gamasina</taxon>
        <taxon>Phytoseioidea</taxon>
        <taxon>Phytoseiidae</taxon>
        <taxon>Typhlodrominae</taxon>
        <taxon>Galendromus</taxon>
    </lineage>
</organism>
<name>A0AAJ6QX37_9ACAR</name>
<dbReference type="RefSeq" id="XP_003746818.1">
    <property type="nucleotide sequence ID" value="XM_003746770.1"/>
</dbReference>
<sequence length="165" mass="17915">MERRRLGAGPDGRESWRMALACFTTTFLVGGSTLSAAVLYVAVMETFNVTRGILSGPLSTMLGLRITCVIGGFVYFVCLTASFFATGILHLTISFGIPNGELSQCIGLIYNLNPVISSHYFRKHSGLALGMNYCRSTVAAMVVPKFMEYLYKSYGLRGGGDDNLL</sequence>
<feature type="transmembrane region" description="Helical" evidence="1">
    <location>
        <begin position="62"/>
        <end position="85"/>
    </location>
</feature>
<evidence type="ECO:0000256" key="1">
    <source>
        <dbReference type="SAM" id="Phobius"/>
    </source>
</evidence>
<feature type="transmembrane region" description="Helical" evidence="1">
    <location>
        <begin position="20"/>
        <end position="42"/>
    </location>
</feature>
<dbReference type="SUPFAM" id="SSF103473">
    <property type="entry name" value="MFS general substrate transporter"/>
    <property type="match status" value="1"/>
</dbReference>
<accession>A0AAJ6QX37</accession>